<dbReference type="SUPFAM" id="SSF46626">
    <property type="entry name" value="Cytochrome c"/>
    <property type="match status" value="1"/>
</dbReference>
<dbReference type="InterPro" id="IPR009056">
    <property type="entry name" value="Cyt_c-like_dom"/>
</dbReference>
<evidence type="ECO:0000256" key="11">
    <source>
        <dbReference type="PROSITE-ProRule" id="PRU00433"/>
    </source>
</evidence>
<dbReference type="Gene3D" id="1.10.760.10">
    <property type="entry name" value="Cytochrome c-like domain"/>
    <property type="match status" value="1"/>
</dbReference>
<evidence type="ECO:0000313" key="14">
    <source>
        <dbReference type="EMBL" id="SDN89789.1"/>
    </source>
</evidence>
<gene>
    <name evidence="14" type="ORF">SAMN05216360_112128</name>
</gene>
<feature type="domain" description="Cytochrome c" evidence="13">
    <location>
        <begin position="69"/>
        <end position="169"/>
    </location>
</feature>
<dbReference type="RefSeq" id="WP_091718729.1">
    <property type="nucleotide sequence ID" value="NZ_FNHS01000012.1"/>
</dbReference>
<evidence type="ECO:0000256" key="10">
    <source>
        <dbReference type="ARBA" id="ARBA00023136"/>
    </source>
</evidence>
<feature type="compositionally biased region" description="Low complexity" evidence="12">
    <location>
        <begin position="200"/>
        <end position="210"/>
    </location>
</feature>
<keyword evidence="15" id="KW-1185">Reference proteome</keyword>
<keyword evidence="3" id="KW-1003">Cell membrane</keyword>
<feature type="compositionally biased region" description="Low complexity" evidence="12">
    <location>
        <begin position="183"/>
        <end position="192"/>
    </location>
</feature>
<dbReference type="InterPro" id="IPR002327">
    <property type="entry name" value="Cyt_c_1A/1B"/>
</dbReference>
<evidence type="ECO:0000313" key="15">
    <source>
        <dbReference type="Proteomes" id="UP000198704"/>
    </source>
</evidence>
<sequence length="331" mass="33915">MNSFEVNKVLGAVLGALLFAAGSGFVAELIYHPKPAGKAGYDLPEPQPEAAAAAPEAKVEPIAVRLASANVEKGEAGTKACHACHNFEKGGPNKVGPDLYGVVERPKGSHPGFDYSAAMKEKGGTWTYADLDEFLTNPKGYVKGTKMAFAGIASPQERANVIAYLRTNAENPKPLPAVEKSEAPPAATPAAAKPEDKPAAKPAEQPADKPTAAQPAASKPSEGKDSPAKPADTSTAKPVEEKSPGSPRAPSESSDRNAPAPPADAHDGDQQGQPSSAIPAEPTAPTAPAAKEPPAQANPEAVDRAKDLNVGVPTKDPNAALPTPAPLPKQQ</sequence>
<evidence type="ECO:0000256" key="2">
    <source>
        <dbReference type="ARBA" id="ARBA00022448"/>
    </source>
</evidence>
<dbReference type="EMBL" id="FNHS01000012">
    <property type="protein sequence ID" value="SDN89789.1"/>
    <property type="molecule type" value="Genomic_DNA"/>
</dbReference>
<accession>A0A1H0F5F5</accession>
<dbReference type="GO" id="GO:0046872">
    <property type="term" value="F:metal ion binding"/>
    <property type="evidence" value="ECO:0007669"/>
    <property type="project" value="UniProtKB-KW"/>
</dbReference>
<evidence type="ECO:0000256" key="7">
    <source>
        <dbReference type="ARBA" id="ARBA00022982"/>
    </source>
</evidence>
<evidence type="ECO:0000256" key="8">
    <source>
        <dbReference type="ARBA" id="ARBA00022989"/>
    </source>
</evidence>
<feature type="region of interest" description="Disordered" evidence="12">
    <location>
        <begin position="173"/>
        <end position="331"/>
    </location>
</feature>
<keyword evidence="5" id="KW-0812">Transmembrane</keyword>
<dbReference type="PRINTS" id="PR00604">
    <property type="entry name" value="CYTCHRMECIAB"/>
</dbReference>
<keyword evidence="9 11" id="KW-0408">Iron</keyword>
<evidence type="ECO:0000256" key="6">
    <source>
        <dbReference type="ARBA" id="ARBA00022723"/>
    </source>
</evidence>
<organism evidence="14 15">
    <name type="scientific">Methylobacterium phyllostachyos</name>
    <dbReference type="NCBI Taxonomy" id="582672"/>
    <lineage>
        <taxon>Bacteria</taxon>
        <taxon>Pseudomonadati</taxon>
        <taxon>Pseudomonadota</taxon>
        <taxon>Alphaproteobacteria</taxon>
        <taxon>Hyphomicrobiales</taxon>
        <taxon>Methylobacteriaceae</taxon>
        <taxon>Methylobacterium</taxon>
    </lineage>
</organism>
<dbReference type="Proteomes" id="UP000198704">
    <property type="component" value="Unassembled WGS sequence"/>
</dbReference>
<keyword evidence="6 11" id="KW-0479">Metal-binding</keyword>
<evidence type="ECO:0000256" key="5">
    <source>
        <dbReference type="ARBA" id="ARBA00022692"/>
    </source>
</evidence>
<dbReference type="PANTHER" id="PTHR11961">
    <property type="entry name" value="CYTOCHROME C"/>
    <property type="match status" value="1"/>
</dbReference>
<keyword evidence="4 11" id="KW-0349">Heme</keyword>
<evidence type="ECO:0000259" key="13">
    <source>
        <dbReference type="PROSITE" id="PS51007"/>
    </source>
</evidence>
<keyword evidence="2" id="KW-0813">Transport</keyword>
<keyword evidence="8" id="KW-1133">Transmembrane helix</keyword>
<dbReference type="FunFam" id="1.10.760.10:FF:000026">
    <property type="entry name" value="Cytochrome C, membrane-bound"/>
    <property type="match status" value="1"/>
</dbReference>
<evidence type="ECO:0000256" key="3">
    <source>
        <dbReference type="ARBA" id="ARBA00022475"/>
    </source>
</evidence>
<dbReference type="AlphaFoldDB" id="A0A1H0F5F5"/>
<protein>
    <submittedName>
        <fullName evidence="14">Cytochrome c</fullName>
    </submittedName>
</protein>
<dbReference type="GO" id="GO:0009055">
    <property type="term" value="F:electron transfer activity"/>
    <property type="evidence" value="ECO:0007669"/>
    <property type="project" value="InterPro"/>
</dbReference>
<evidence type="ECO:0000256" key="9">
    <source>
        <dbReference type="ARBA" id="ARBA00023004"/>
    </source>
</evidence>
<feature type="compositionally biased region" description="Low complexity" evidence="12">
    <location>
        <begin position="274"/>
        <end position="300"/>
    </location>
</feature>
<dbReference type="PROSITE" id="PS51007">
    <property type="entry name" value="CYTC"/>
    <property type="match status" value="1"/>
</dbReference>
<dbReference type="OrthoDB" id="9805828at2"/>
<dbReference type="InterPro" id="IPR036909">
    <property type="entry name" value="Cyt_c-like_dom_sf"/>
</dbReference>
<keyword evidence="10" id="KW-0472">Membrane</keyword>
<dbReference type="GO" id="GO:0020037">
    <property type="term" value="F:heme binding"/>
    <property type="evidence" value="ECO:0007669"/>
    <property type="project" value="InterPro"/>
</dbReference>
<dbReference type="STRING" id="582672.SAMN05216360_112128"/>
<dbReference type="Pfam" id="PF00034">
    <property type="entry name" value="Cytochrom_C"/>
    <property type="match status" value="1"/>
</dbReference>
<evidence type="ECO:0000256" key="12">
    <source>
        <dbReference type="SAM" id="MobiDB-lite"/>
    </source>
</evidence>
<keyword evidence="7" id="KW-0249">Electron transport</keyword>
<evidence type="ECO:0000256" key="4">
    <source>
        <dbReference type="ARBA" id="ARBA00022617"/>
    </source>
</evidence>
<evidence type="ECO:0000256" key="1">
    <source>
        <dbReference type="ARBA" id="ARBA00004162"/>
    </source>
</evidence>
<reference evidence="15" key="1">
    <citation type="submission" date="2016-10" db="EMBL/GenBank/DDBJ databases">
        <authorList>
            <person name="Varghese N."/>
            <person name="Submissions S."/>
        </authorList>
    </citation>
    <scope>NUCLEOTIDE SEQUENCE [LARGE SCALE GENOMIC DNA]</scope>
    <source>
        <strain evidence="15">BL47</strain>
    </source>
</reference>
<proteinExistence type="predicted"/>
<dbReference type="GO" id="GO:0005886">
    <property type="term" value="C:plasma membrane"/>
    <property type="evidence" value="ECO:0007669"/>
    <property type="project" value="UniProtKB-SubCell"/>
</dbReference>
<name>A0A1H0F5F5_9HYPH</name>
<comment type="subcellular location">
    <subcellularLocation>
        <location evidence="1">Cell membrane</location>
        <topology evidence="1">Single-pass membrane protein</topology>
    </subcellularLocation>
</comment>